<reference evidence="1 2" key="1">
    <citation type="journal article" date="2011" name="J. Bacteriol.">
        <title>Complete genome sequence of Burkholderia rhizoxinica, an endosymbiont of Rhizopus microsporus.</title>
        <authorList>
            <person name="Lackner G."/>
            <person name="Moebius N."/>
            <person name="Partida-Martinez L."/>
            <person name="Hertweck C."/>
        </authorList>
    </citation>
    <scope>NUCLEOTIDE SEQUENCE [LARGE SCALE GENOMIC DNA]</scope>
    <source>
        <strain evidence="2">DSM 19002 / CIP 109453 / HKI 454</strain>
    </source>
</reference>
<dbReference type="AlphaFoldDB" id="E5AM02"/>
<dbReference type="STRING" id="882378.RBRH_03216"/>
<evidence type="ECO:0000313" key="2">
    <source>
        <dbReference type="Proteomes" id="UP000007437"/>
    </source>
</evidence>
<dbReference type="EMBL" id="FR687359">
    <property type="protein sequence ID" value="CBW73879.1"/>
    <property type="molecule type" value="Genomic_DNA"/>
</dbReference>
<protein>
    <submittedName>
        <fullName evidence="1">Uncharacterized protein</fullName>
    </submittedName>
</protein>
<sequence>MGKLPPEKPSAAVSCAGLLQIIRRQRCRSCLGARSRWVGPVRLAAFISVSRRQVRTPMNNPLRSSRVEKTRWREAGFDEGCL</sequence>
<gene>
    <name evidence="1" type="ordered locus">RBRH_03216</name>
</gene>
<accession>E5AM02</accession>
<dbReference type="Proteomes" id="UP000007437">
    <property type="component" value="Chromosome"/>
</dbReference>
<dbReference type="HOGENOM" id="CLU_2551851_0_0_4"/>
<name>E5AM02_MYCRK</name>
<organism evidence="1 2">
    <name type="scientific">Mycetohabitans rhizoxinica (strain DSM 19002 / CIP 109453 / HKI 454)</name>
    <name type="common">Paraburkholderia rhizoxinica</name>
    <dbReference type="NCBI Taxonomy" id="882378"/>
    <lineage>
        <taxon>Bacteria</taxon>
        <taxon>Pseudomonadati</taxon>
        <taxon>Pseudomonadota</taxon>
        <taxon>Betaproteobacteria</taxon>
        <taxon>Burkholderiales</taxon>
        <taxon>Burkholderiaceae</taxon>
        <taxon>Mycetohabitans</taxon>
    </lineage>
</organism>
<proteinExistence type="predicted"/>
<dbReference type="KEGG" id="brh:RBRH_03216"/>
<evidence type="ECO:0000313" key="1">
    <source>
        <dbReference type="EMBL" id="CBW73879.1"/>
    </source>
</evidence>